<keyword evidence="3" id="KW-1185">Reference proteome</keyword>
<proteinExistence type="predicted"/>
<accession>A0ABR2JDH6</accession>
<feature type="compositionally biased region" description="Low complexity" evidence="1">
    <location>
        <begin position="856"/>
        <end position="963"/>
    </location>
</feature>
<feature type="region of interest" description="Disordered" evidence="1">
    <location>
        <begin position="510"/>
        <end position="532"/>
    </location>
</feature>
<name>A0ABR2JDH6_9EUKA</name>
<feature type="region of interest" description="Disordered" evidence="1">
    <location>
        <begin position="115"/>
        <end position="235"/>
    </location>
</feature>
<evidence type="ECO:0000256" key="1">
    <source>
        <dbReference type="SAM" id="MobiDB-lite"/>
    </source>
</evidence>
<evidence type="ECO:0000313" key="3">
    <source>
        <dbReference type="Proteomes" id="UP001470230"/>
    </source>
</evidence>
<feature type="compositionally biased region" description="Polar residues" evidence="1">
    <location>
        <begin position="446"/>
        <end position="461"/>
    </location>
</feature>
<feature type="compositionally biased region" description="Polar residues" evidence="1">
    <location>
        <begin position="197"/>
        <end position="210"/>
    </location>
</feature>
<feature type="compositionally biased region" description="Basic and acidic residues" evidence="1">
    <location>
        <begin position="799"/>
        <end position="808"/>
    </location>
</feature>
<reference evidence="2 3" key="1">
    <citation type="submission" date="2024-04" db="EMBL/GenBank/DDBJ databases">
        <title>Tritrichomonas musculus Genome.</title>
        <authorList>
            <person name="Alves-Ferreira E."/>
            <person name="Grigg M."/>
            <person name="Lorenzi H."/>
            <person name="Galac M."/>
        </authorList>
    </citation>
    <scope>NUCLEOTIDE SEQUENCE [LARGE SCALE GENOMIC DNA]</scope>
    <source>
        <strain evidence="2 3">EAF2021</strain>
    </source>
</reference>
<feature type="compositionally biased region" description="Polar residues" evidence="1">
    <location>
        <begin position="293"/>
        <end position="308"/>
    </location>
</feature>
<feature type="compositionally biased region" description="Basic residues" evidence="1">
    <location>
        <begin position="150"/>
        <end position="159"/>
    </location>
</feature>
<feature type="compositionally biased region" description="Basic and acidic residues" evidence="1">
    <location>
        <begin position="615"/>
        <end position="626"/>
    </location>
</feature>
<feature type="compositionally biased region" description="Basic and acidic residues" evidence="1">
    <location>
        <begin position="354"/>
        <end position="368"/>
    </location>
</feature>
<feature type="compositionally biased region" description="Basic and acidic residues" evidence="1">
    <location>
        <begin position="425"/>
        <end position="439"/>
    </location>
</feature>
<feature type="compositionally biased region" description="Low complexity" evidence="1">
    <location>
        <begin position="814"/>
        <end position="844"/>
    </location>
</feature>
<feature type="compositionally biased region" description="Polar residues" evidence="1">
    <location>
        <begin position="747"/>
        <end position="757"/>
    </location>
</feature>
<feature type="compositionally biased region" description="Polar residues" evidence="1">
    <location>
        <begin position="730"/>
        <end position="740"/>
    </location>
</feature>
<feature type="compositionally biased region" description="Basic and acidic residues" evidence="1">
    <location>
        <begin position="677"/>
        <end position="691"/>
    </location>
</feature>
<feature type="compositionally biased region" description="Basic residues" evidence="1">
    <location>
        <begin position="312"/>
        <end position="335"/>
    </location>
</feature>
<feature type="compositionally biased region" description="Polar residues" evidence="1">
    <location>
        <begin position="845"/>
        <end position="855"/>
    </location>
</feature>
<dbReference type="Proteomes" id="UP001470230">
    <property type="component" value="Unassembled WGS sequence"/>
</dbReference>
<feature type="compositionally biased region" description="Polar residues" evidence="1">
    <location>
        <begin position="276"/>
        <end position="285"/>
    </location>
</feature>
<feature type="compositionally biased region" description="Basic and acidic residues" evidence="1">
    <location>
        <begin position="510"/>
        <end position="520"/>
    </location>
</feature>
<feature type="compositionally biased region" description="Low complexity" evidence="1">
    <location>
        <begin position="576"/>
        <end position="587"/>
    </location>
</feature>
<organism evidence="2 3">
    <name type="scientific">Tritrichomonas musculus</name>
    <dbReference type="NCBI Taxonomy" id="1915356"/>
    <lineage>
        <taxon>Eukaryota</taxon>
        <taxon>Metamonada</taxon>
        <taxon>Parabasalia</taxon>
        <taxon>Tritrichomonadida</taxon>
        <taxon>Tritrichomonadidae</taxon>
        <taxon>Tritrichomonas</taxon>
    </lineage>
</organism>
<feature type="region of interest" description="Disordered" evidence="1">
    <location>
        <begin position="257"/>
        <end position="469"/>
    </location>
</feature>
<dbReference type="EMBL" id="JAPFFF010000012">
    <property type="protein sequence ID" value="KAK8875997.1"/>
    <property type="molecule type" value="Genomic_DNA"/>
</dbReference>
<gene>
    <name evidence="2" type="ORF">M9Y10_006180</name>
</gene>
<feature type="compositionally biased region" description="Basic and acidic residues" evidence="1">
    <location>
        <begin position="974"/>
        <end position="995"/>
    </location>
</feature>
<feature type="compositionally biased region" description="Basic and acidic residues" evidence="1">
    <location>
        <begin position="643"/>
        <end position="653"/>
    </location>
</feature>
<feature type="compositionally biased region" description="Basic and acidic residues" evidence="1">
    <location>
        <begin position="698"/>
        <end position="717"/>
    </location>
</feature>
<feature type="region of interest" description="Disordered" evidence="1">
    <location>
        <begin position="556"/>
        <end position="995"/>
    </location>
</feature>
<protein>
    <submittedName>
        <fullName evidence="2">Uncharacterized protein</fullName>
    </submittedName>
</protein>
<evidence type="ECO:0000313" key="2">
    <source>
        <dbReference type="EMBL" id="KAK8875997.1"/>
    </source>
</evidence>
<comment type="caution">
    <text evidence="2">The sequence shown here is derived from an EMBL/GenBank/DDBJ whole genome shotgun (WGS) entry which is preliminary data.</text>
</comment>
<sequence length="995" mass="114034">MNQLDSSSSIPFAIKRTTDSINNGKLKERNIYIDITPKKKSNPPSPEYSERNIVIDIQKKTDRVSVQTNTLQFEKSPQTVYRASPFRKERLNYSEYTNPVQTFNSSNFYNDSTVGNINNQSHKSRSVRLSSSTIAETPEENYHTLDPRAHHSPGKKRKQIIPQTEPRPKLRALHHFTPPRYEPRPPSHGKTYVPQLSEDSGSSVFINSSVELLSEKEEEEQETEKDTSEYESNDGILPIKRRPIYNFDISSSDLTVFSEEQSSESKRRSKSKTREANPSSTYSKYSHTDKASQENSGTYEYSQYSNQELRSHHSRHSYSHGHHNTHSHSSHQKQHHNQESQNQDLEDRKRRRSNDKASEKDNIQEEKIAQTPARPRYTIHGTNKRTPPKTEPSKRDAKHRNIILDEYSDKDNQKAQSKHSHSKTQKVERSPSQTKETKSRSRSKSNVSDNNISKSKPQNSHTHSHKSRKSEPYYVLMKFTTSDELTEIDSEDIRYAFGKTNSSILQATKREADNINDNHRNNIYNYNDSDNGSDQNIQFQDLSNYYATLSSSKISNLSKSQKNNLFEEEEEEDGPKFNFNDNKNQNSKNDDDQENTVIDDYHENSLNDNQSNKDNNNDFKLDKGSNEDENEGITPHPFEQTDEEGKIQKTDKEKEDEDFQKLVEVPQVQERNMVINPEKEKETKNSKEYQDTQKGLIKKVEDHLNSQNKEQKEEPKENPVTTTKNEKVNNSDSFQKTTQGLIEKVQSHLNSRGNINQPIPVEQPVQEKSQTTNDKKDSEPYQKTQKGLIAKVENYLSVKNRDIKIDVEDHNEDPSNTNEEPSNTNEEPSNTNEEPSNTNEDPSNTNEDPSNTNEDPSNTNEEPSNTNEEPSNTNEEPSNTNEEPSNTNEEPSNTNEDPSNTNEEPSNTNEDPSNTNEEPSNTNEDPSNTNEEPSNTNEDPSNTNEDPSNTNEEPSNTNEDPSNTDLSDGDDDEENKKDKEYSSGSDLEKYLESDA</sequence>
<feature type="compositionally biased region" description="Basic and acidic residues" evidence="1">
    <location>
        <begin position="140"/>
        <end position="149"/>
    </location>
</feature>